<protein>
    <submittedName>
        <fullName evidence="1">Uncharacterized protein</fullName>
    </submittedName>
</protein>
<gene>
    <name evidence="1" type="ORF">AXF42_Ash009402</name>
</gene>
<reference evidence="1 2" key="1">
    <citation type="journal article" date="2017" name="Nature">
        <title>The Apostasia genome and the evolution of orchids.</title>
        <authorList>
            <person name="Zhang G.Q."/>
            <person name="Liu K.W."/>
            <person name="Li Z."/>
            <person name="Lohaus R."/>
            <person name="Hsiao Y.Y."/>
            <person name="Niu S.C."/>
            <person name="Wang J.Y."/>
            <person name="Lin Y.C."/>
            <person name="Xu Q."/>
            <person name="Chen L.J."/>
            <person name="Yoshida K."/>
            <person name="Fujiwara S."/>
            <person name="Wang Z.W."/>
            <person name="Zhang Y.Q."/>
            <person name="Mitsuda N."/>
            <person name="Wang M."/>
            <person name="Liu G.H."/>
            <person name="Pecoraro L."/>
            <person name="Huang H.X."/>
            <person name="Xiao X.J."/>
            <person name="Lin M."/>
            <person name="Wu X.Y."/>
            <person name="Wu W.L."/>
            <person name="Chen Y.Y."/>
            <person name="Chang S.B."/>
            <person name="Sakamoto S."/>
            <person name="Ohme-Takagi M."/>
            <person name="Yagi M."/>
            <person name="Zeng S.J."/>
            <person name="Shen C.Y."/>
            <person name="Yeh C.M."/>
            <person name="Luo Y.B."/>
            <person name="Tsai W.C."/>
            <person name="Van de Peer Y."/>
            <person name="Liu Z.J."/>
        </authorList>
    </citation>
    <scope>NUCLEOTIDE SEQUENCE [LARGE SCALE GENOMIC DNA]</scope>
    <source>
        <strain evidence="2">cv. Shenzhen</strain>
        <tissue evidence="1">Stem</tissue>
    </source>
</reference>
<evidence type="ECO:0000313" key="1">
    <source>
        <dbReference type="EMBL" id="PKA62515.1"/>
    </source>
</evidence>
<dbReference type="EMBL" id="KZ451917">
    <property type="protein sequence ID" value="PKA62515.1"/>
    <property type="molecule type" value="Genomic_DNA"/>
</dbReference>
<evidence type="ECO:0000313" key="2">
    <source>
        <dbReference type="Proteomes" id="UP000236161"/>
    </source>
</evidence>
<dbReference type="AlphaFoldDB" id="A0A2I0B403"/>
<organism evidence="1 2">
    <name type="scientific">Apostasia shenzhenica</name>
    <dbReference type="NCBI Taxonomy" id="1088818"/>
    <lineage>
        <taxon>Eukaryota</taxon>
        <taxon>Viridiplantae</taxon>
        <taxon>Streptophyta</taxon>
        <taxon>Embryophyta</taxon>
        <taxon>Tracheophyta</taxon>
        <taxon>Spermatophyta</taxon>
        <taxon>Magnoliopsida</taxon>
        <taxon>Liliopsida</taxon>
        <taxon>Asparagales</taxon>
        <taxon>Orchidaceae</taxon>
        <taxon>Apostasioideae</taxon>
        <taxon>Apostasia</taxon>
    </lineage>
</organism>
<name>A0A2I0B403_9ASPA</name>
<keyword evidence="2" id="KW-1185">Reference proteome</keyword>
<proteinExistence type="predicted"/>
<sequence length="55" mass="6247">MSEFHQLLQQALHRGNQLQSNGVAPLHFSIQGLYVNTKLMTVHKSDRDGHEFSLS</sequence>
<dbReference type="Proteomes" id="UP000236161">
    <property type="component" value="Unassembled WGS sequence"/>
</dbReference>
<accession>A0A2I0B403</accession>